<dbReference type="EMBL" id="AYKG01000056">
    <property type="protein sequence ID" value="ROO24845.1"/>
    <property type="molecule type" value="Genomic_DNA"/>
</dbReference>
<keyword evidence="2" id="KW-1185">Reference proteome</keyword>
<dbReference type="Gene3D" id="2.20.25.10">
    <property type="match status" value="1"/>
</dbReference>
<sequence length="84" mass="8847">MDKQLLDILVCPVSGASLSMADAGTLAAVNAEIDQGRATYADDSHVDQRIQALLITRDGLTGYRIDDGIPIMLPERGIALPAAP</sequence>
<evidence type="ECO:0000313" key="2">
    <source>
        <dbReference type="Proteomes" id="UP000285310"/>
    </source>
</evidence>
<gene>
    <name evidence="1" type="ORF">SAJA_13655</name>
</gene>
<dbReference type="RefSeq" id="WP_123659177.1">
    <property type="nucleotide sequence ID" value="NZ_AYKG01000056.1"/>
</dbReference>
<evidence type="ECO:0000313" key="1">
    <source>
        <dbReference type="EMBL" id="ROO24845.1"/>
    </source>
</evidence>
<name>A0A423PH10_9GAMM</name>
<comment type="caution">
    <text evidence="1">The sequence shown here is derived from an EMBL/GenBank/DDBJ whole genome shotgun (WGS) entry which is preliminary data.</text>
</comment>
<dbReference type="Proteomes" id="UP000285310">
    <property type="component" value="Unassembled WGS sequence"/>
</dbReference>
<dbReference type="AlphaFoldDB" id="A0A423PH10"/>
<dbReference type="InParanoid" id="A0A423PH10"/>
<accession>A0A423PH10</accession>
<dbReference type="SUPFAM" id="SSF158997">
    <property type="entry name" value="Trm112p-like"/>
    <property type="match status" value="1"/>
</dbReference>
<protein>
    <submittedName>
        <fullName evidence="1">Uncharacterized protein</fullName>
    </submittedName>
</protein>
<reference evidence="1 2" key="1">
    <citation type="submission" date="2013-10" db="EMBL/GenBank/DDBJ databases">
        <title>Salinisphaera japonica YTM-1 Genome Sequencing.</title>
        <authorList>
            <person name="Lai Q."/>
            <person name="Li C."/>
            <person name="Shao Z."/>
        </authorList>
    </citation>
    <scope>NUCLEOTIDE SEQUENCE [LARGE SCALE GENOMIC DNA]</scope>
    <source>
        <strain evidence="1 2">YTM-1</strain>
    </source>
</reference>
<organism evidence="1 2">
    <name type="scientific">Salinisphaera japonica YTM-1</name>
    <dbReference type="NCBI Taxonomy" id="1209778"/>
    <lineage>
        <taxon>Bacteria</taxon>
        <taxon>Pseudomonadati</taxon>
        <taxon>Pseudomonadota</taxon>
        <taxon>Gammaproteobacteria</taxon>
        <taxon>Salinisphaerales</taxon>
        <taxon>Salinisphaeraceae</taxon>
        <taxon>Salinisphaera</taxon>
    </lineage>
</organism>
<dbReference type="OrthoDB" id="9812205at2"/>
<proteinExistence type="predicted"/>